<organism evidence="2 3">
    <name type="scientific">Breoghania corrubedonensis</name>
    <dbReference type="NCBI Taxonomy" id="665038"/>
    <lineage>
        <taxon>Bacteria</taxon>
        <taxon>Pseudomonadati</taxon>
        <taxon>Pseudomonadota</taxon>
        <taxon>Alphaproteobacteria</taxon>
        <taxon>Hyphomicrobiales</taxon>
        <taxon>Stappiaceae</taxon>
        <taxon>Breoghania</taxon>
    </lineage>
</organism>
<feature type="transmembrane region" description="Helical" evidence="1">
    <location>
        <begin position="198"/>
        <end position="215"/>
    </location>
</feature>
<dbReference type="Proteomes" id="UP000244081">
    <property type="component" value="Unassembled WGS sequence"/>
</dbReference>
<sequence length="229" mass="25342">MEYLSIFFFSQWQFLTSLGRFTHGEMLATSGPLNLALLGFLPFMVAARLLSARALLATLVALGLSMVAFGYMVGVYEYNMMPPDWFYRVRALVEIGATAMILVLLAVGLFASAPKAGRMSLGWQVMWVVVTWAVLLFSPIITWVALVTGSRAAEYPTVPARAVSVGAATLLAVALMLVLPTLVGFLLNRFPSLIARRAVLVVCAVPWVLQVPYWLREAGLWFKFFAWIR</sequence>
<feature type="transmembrane region" description="Helical" evidence="1">
    <location>
        <begin position="95"/>
        <end position="113"/>
    </location>
</feature>
<evidence type="ECO:0000256" key="1">
    <source>
        <dbReference type="SAM" id="Phobius"/>
    </source>
</evidence>
<keyword evidence="1" id="KW-1133">Transmembrane helix</keyword>
<dbReference type="AlphaFoldDB" id="A0A2T5VG36"/>
<name>A0A2T5VG36_9HYPH</name>
<feature type="transmembrane region" description="Helical" evidence="1">
    <location>
        <begin position="54"/>
        <end position="75"/>
    </location>
</feature>
<protein>
    <submittedName>
        <fullName evidence="2">Uncharacterized protein</fullName>
    </submittedName>
</protein>
<dbReference type="RefSeq" id="WP_107988221.1">
    <property type="nucleotide sequence ID" value="NZ_QAYG01000001.1"/>
</dbReference>
<feature type="transmembrane region" description="Helical" evidence="1">
    <location>
        <begin position="166"/>
        <end position="186"/>
    </location>
</feature>
<keyword evidence="1" id="KW-0812">Transmembrane</keyword>
<dbReference type="EMBL" id="QAYG01000001">
    <property type="protein sequence ID" value="PTW62686.1"/>
    <property type="molecule type" value="Genomic_DNA"/>
</dbReference>
<keyword evidence="3" id="KW-1185">Reference proteome</keyword>
<feature type="transmembrane region" description="Helical" evidence="1">
    <location>
        <begin position="29"/>
        <end position="47"/>
    </location>
</feature>
<evidence type="ECO:0000313" key="3">
    <source>
        <dbReference type="Proteomes" id="UP000244081"/>
    </source>
</evidence>
<proteinExistence type="predicted"/>
<evidence type="ECO:0000313" key="2">
    <source>
        <dbReference type="EMBL" id="PTW62686.1"/>
    </source>
</evidence>
<comment type="caution">
    <text evidence="2">The sequence shown here is derived from an EMBL/GenBank/DDBJ whole genome shotgun (WGS) entry which is preliminary data.</text>
</comment>
<accession>A0A2T5VG36</accession>
<keyword evidence="1" id="KW-0472">Membrane</keyword>
<reference evidence="2 3" key="1">
    <citation type="submission" date="2018-04" db="EMBL/GenBank/DDBJ databases">
        <title>Genomic Encyclopedia of Archaeal and Bacterial Type Strains, Phase II (KMG-II): from individual species to whole genera.</title>
        <authorList>
            <person name="Goeker M."/>
        </authorList>
    </citation>
    <scope>NUCLEOTIDE SEQUENCE [LARGE SCALE GENOMIC DNA]</scope>
    <source>
        <strain evidence="2 3">DSM 23382</strain>
    </source>
</reference>
<gene>
    <name evidence="2" type="ORF">C8N35_101733</name>
</gene>
<feature type="transmembrane region" description="Helical" evidence="1">
    <location>
        <begin position="125"/>
        <end position="146"/>
    </location>
</feature>